<dbReference type="FunFam" id="1.10.8.270:FF:000016">
    <property type="entry name" value="TBC1 domain family member 2A"/>
    <property type="match status" value="1"/>
</dbReference>
<reference evidence="2 3" key="2">
    <citation type="submission" date="2018-11" db="EMBL/GenBank/DDBJ databases">
        <authorList>
            <consortium name="Pathogen Informatics"/>
        </authorList>
    </citation>
    <scope>NUCLEOTIDE SEQUENCE [LARGE SCALE GENOMIC DNA]</scope>
</reference>
<organism evidence="4">
    <name type="scientific">Gongylonema pulchrum</name>
    <dbReference type="NCBI Taxonomy" id="637853"/>
    <lineage>
        <taxon>Eukaryota</taxon>
        <taxon>Metazoa</taxon>
        <taxon>Ecdysozoa</taxon>
        <taxon>Nematoda</taxon>
        <taxon>Chromadorea</taxon>
        <taxon>Rhabditida</taxon>
        <taxon>Spirurina</taxon>
        <taxon>Spiruromorpha</taxon>
        <taxon>Spiruroidea</taxon>
        <taxon>Gongylonematidae</taxon>
        <taxon>Gongylonema</taxon>
    </lineage>
</organism>
<dbReference type="PANTHER" id="PTHR47219:SF19">
    <property type="entry name" value="USP6 N-TERMINAL-LIKE PROTEIN ISOFORM X1"/>
    <property type="match status" value="1"/>
</dbReference>
<dbReference type="Gene3D" id="1.10.10.750">
    <property type="entry name" value="Ypt/Rab-GAP domain of gyp1p, domain 1"/>
    <property type="match status" value="1"/>
</dbReference>
<dbReference type="InterPro" id="IPR050302">
    <property type="entry name" value="Rab_GAP_TBC_domain"/>
</dbReference>
<dbReference type="Gene3D" id="1.10.472.80">
    <property type="entry name" value="Ypt/Rab-GAP domain of gyp1p, domain 3"/>
    <property type="match status" value="1"/>
</dbReference>
<protein>
    <submittedName>
        <fullName evidence="4">Rab-GAP TBC domain-containing protein</fullName>
    </submittedName>
</protein>
<dbReference type="InterPro" id="IPR035969">
    <property type="entry name" value="Rab-GAP_TBC_sf"/>
</dbReference>
<sequence length="287" mass="34290">MLSRWSDGKAPSEKLRKRVWKGIPEKLRSLVWARLLEINRYQQERKGNVYRELLMRARLTSKDVKQIDLDINRTYRDHLAFRRRYDVKLTNLVVKDTFVLFRQQSLFNVLVAYAVYNTEVSYCQGMSQIAALFLMYMDEEEAFWCMHALLVDKKHSMHGFFIPGFPKLVRFQAHYEKILQKYLPRLKKHLDKTSIPPIYLTKWWFGCFLDRVPFPLALRLWDVFLLEGDVILTAMAYNIMKMHESMFGCFSGIEKDFTFDFQIQKLDRDLFVINGKAKMKVVEKEIE</sequence>
<dbReference type="EMBL" id="UYRT01083293">
    <property type="protein sequence ID" value="VDN27238.1"/>
    <property type="molecule type" value="Genomic_DNA"/>
</dbReference>
<gene>
    <name evidence="2" type="ORF">GPUH_LOCUS16095</name>
</gene>
<evidence type="ECO:0000313" key="3">
    <source>
        <dbReference type="Proteomes" id="UP000271098"/>
    </source>
</evidence>
<evidence type="ECO:0000313" key="2">
    <source>
        <dbReference type="EMBL" id="VDN27238.1"/>
    </source>
</evidence>
<accession>A0A183E553</accession>
<dbReference type="GO" id="GO:0005096">
    <property type="term" value="F:GTPase activator activity"/>
    <property type="evidence" value="ECO:0007669"/>
    <property type="project" value="TreeGrafter"/>
</dbReference>
<dbReference type="GO" id="GO:0031267">
    <property type="term" value="F:small GTPase binding"/>
    <property type="evidence" value="ECO:0007669"/>
    <property type="project" value="TreeGrafter"/>
</dbReference>
<dbReference type="InterPro" id="IPR000195">
    <property type="entry name" value="Rab-GAP-TBC_dom"/>
</dbReference>
<dbReference type="PROSITE" id="PS50086">
    <property type="entry name" value="TBC_RABGAP"/>
    <property type="match status" value="1"/>
</dbReference>
<dbReference type="Pfam" id="PF00566">
    <property type="entry name" value="RabGAP-TBC"/>
    <property type="match status" value="1"/>
</dbReference>
<proteinExistence type="predicted"/>
<dbReference type="WBParaSite" id="GPUH_0001611601-mRNA-1">
    <property type="protein sequence ID" value="GPUH_0001611601-mRNA-1"/>
    <property type="gene ID" value="GPUH_0001611601"/>
</dbReference>
<dbReference type="SMART" id="SM00164">
    <property type="entry name" value="TBC"/>
    <property type="match status" value="1"/>
</dbReference>
<keyword evidence="3" id="KW-1185">Reference proteome</keyword>
<dbReference type="OrthoDB" id="294251at2759"/>
<dbReference type="Gene3D" id="1.10.8.270">
    <property type="entry name" value="putative rabgap domain of human tbc1 domain family member 14 like domains"/>
    <property type="match status" value="1"/>
</dbReference>
<feature type="domain" description="Rab-GAP TBC" evidence="1">
    <location>
        <begin position="22"/>
        <end position="228"/>
    </location>
</feature>
<reference evidence="4" key="1">
    <citation type="submission" date="2016-06" db="UniProtKB">
        <authorList>
            <consortium name="WormBaseParasite"/>
        </authorList>
    </citation>
    <scope>IDENTIFICATION</scope>
</reference>
<dbReference type="PANTHER" id="PTHR47219">
    <property type="entry name" value="RAB GTPASE-ACTIVATING PROTEIN 1-LIKE"/>
    <property type="match status" value="1"/>
</dbReference>
<evidence type="ECO:0000313" key="4">
    <source>
        <dbReference type="WBParaSite" id="GPUH_0001611601-mRNA-1"/>
    </source>
</evidence>
<evidence type="ECO:0000259" key="1">
    <source>
        <dbReference type="PROSITE" id="PS50086"/>
    </source>
</evidence>
<dbReference type="SUPFAM" id="SSF47923">
    <property type="entry name" value="Ypt/Rab-GAP domain of gyp1p"/>
    <property type="match status" value="2"/>
</dbReference>
<name>A0A183E553_9BILA</name>
<dbReference type="AlphaFoldDB" id="A0A183E553"/>
<dbReference type="Proteomes" id="UP000271098">
    <property type="component" value="Unassembled WGS sequence"/>
</dbReference>